<sequence length="267" mass="29468">MRNGKQLHITSEEATGDRLNDRIRSIEYVRAGERINAAYARPRGSSSSCIYFRGGQSHPAEDEKRKCMDCFFEVVGREFSRVSEVGERVPGSCCSVACPVILCKGNKPKPGKKGHTKIGSHKRIGNAAPSEGLTITNLTDPTQPFTPMYRTLSTRGLLLQALPNLYKVLLAFSQPLVAYVVVDIPTRSSLPPYFRIQRSTLDVVVTLWLRRSEPWSSVSGLPADKISEIDQTAGLVWLFLSIEKESAVCASHLLLGSAERHGILVQI</sequence>
<dbReference type="EMBL" id="CAKOAT010067822">
    <property type="protein sequence ID" value="CAH8307694.1"/>
    <property type="molecule type" value="Genomic_DNA"/>
</dbReference>
<dbReference type="Proteomes" id="UP001642260">
    <property type="component" value="Unassembled WGS sequence"/>
</dbReference>
<evidence type="ECO:0000313" key="1">
    <source>
        <dbReference type="EMBL" id="CAH8307694.1"/>
    </source>
</evidence>
<dbReference type="AlphaFoldDB" id="A0ABC8J7T0"/>
<evidence type="ECO:0000313" key="2">
    <source>
        <dbReference type="Proteomes" id="UP001642260"/>
    </source>
</evidence>
<proteinExistence type="predicted"/>
<name>A0ABC8J7T0_ERUVS</name>
<reference evidence="1 2" key="1">
    <citation type="submission" date="2022-03" db="EMBL/GenBank/DDBJ databases">
        <authorList>
            <person name="Macdonald S."/>
            <person name="Ahmed S."/>
            <person name="Newling K."/>
        </authorList>
    </citation>
    <scope>NUCLEOTIDE SEQUENCE [LARGE SCALE GENOMIC DNA]</scope>
</reference>
<accession>A0ABC8J7T0</accession>
<gene>
    <name evidence="1" type="ORF">ERUC_LOCUS4995</name>
</gene>
<keyword evidence="2" id="KW-1185">Reference proteome</keyword>
<protein>
    <submittedName>
        <fullName evidence="1">Uncharacterized protein</fullName>
    </submittedName>
</protein>
<comment type="caution">
    <text evidence="1">The sequence shown here is derived from an EMBL/GenBank/DDBJ whole genome shotgun (WGS) entry which is preliminary data.</text>
</comment>
<organism evidence="1 2">
    <name type="scientific">Eruca vesicaria subsp. sativa</name>
    <name type="common">Garden rocket</name>
    <name type="synonym">Eruca sativa</name>
    <dbReference type="NCBI Taxonomy" id="29727"/>
    <lineage>
        <taxon>Eukaryota</taxon>
        <taxon>Viridiplantae</taxon>
        <taxon>Streptophyta</taxon>
        <taxon>Embryophyta</taxon>
        <taxon>Tracheophyta</taxon>
        <taxon>Spermatophyta</taxon>
        <taxon>Magnoliopsida</taxon>
        <taxon>eudicotyledons</taxon>
        <taxon>Gunneridae</taxon>
        <taxon>Pentapetalae</taxon>
        <taxon>rosids</taxon>
        <taxon>malvids</taxon>
        <taxon>Brassicales</taxon>
        <taxon>Brassicaceae</taxon>
        <taxon>Brassiceae</taxon>
        <taxon>Eruca</taxon>
    </lineage>
</organism>